<dbReference type="AlphaFoldDB" id="A0A364JM55"/>
<evidence type="ECO:0000313" key="2">
    <source>
        <dbReference type="Proteomes" id="UP000229523"/>
    </source>
</evidence>
<comment type="caution">
    <text evidence="1">The sequence shown here is derived from an EMBL/GenBank/DDBJ whole genome shotgun (WGS) entry which is preliminary data.</text>
</comment>
<name>A0A364JM55_9STAP</name>
<protein>
    <submittedName>
        <fullName evidence="1">YolD-like family protein</fullName>
    </submittedName>
</protein>
<dbReference type="PANTHER" id="PTHR40051:SF1">
    <property type="entry name" value="YOLD-LIKE FAMILY PROTEIN"/>
    <property type="match status" value="1"/>
</dbReference>
<organism evidence="1 2">
    <name type="scientific">Macrococcoides goetzii</name>
    <dbReference type="NCBI Taxonomy" id="1891097"/>
    <lineage>
        <taxon>Bacteria</taxon>
        <taxon>Bacillati</taxon>
        <taxon>Bacillota</taxon>
        <taxon>Bacilli</taxon>
        <taxon>Bacillales</taxon>
        <taxon>Staphylococcaceae</taxon>
        <taxon>Macrococcoides</taxon>
    </lineage>
</organism>
<sequence>MSLRLIFLVNINLKRTNKQWKIPLLIFVEKQNVRSYNKRKEQGCEAMIHPIYGETDYRKVEPEQLNRNIPKGRGMIKWAPFATMPQQFADVRRQIENQNKVERPELSEDRMQEINETLHIALAKHQDVTIEYYMDGYIQSVDMTIEKIDQWAAIIIGSVTSNHQTFFISFMDIINIYTH</sequence>
<keyword evidence="2" id="KW-1185">Reference proteome</keyword>
<dbReference type="Pfam" id="PF08863">
    <property type="entry name" value="YolD"/>
    <property type="match status" value="1"/>
</dbReference>
<accession>A0A364JM55</accession>
<dbReference type="EMBL" id="MJBI02000004">
    <property type="protein sequence ID" value="RAI80100.1"/>
    <property type="molecule type" value="Genomic_DNA"/>
</dbReference>
<proteinExistence type="predicted"/>
<dbReference type="PANTHER" id="PTHR40051">
    <property type="entry name" value="IG HYPOTHETICAL 15966"/>
    <property type="match status" value="1"/>
</dbReference>
<dbReference type="InterPro" id="IPR014962">
    <property type="entry name" value="YolD"/>
</dbReference>
<gene>
    <name evidence="1" type="ORF">BFS35_009965</name>
</gene>
<evidence type="ECO:0000313" key="1">
    <source>
        <dbReference type="EMBL" id="RAI80100.1"/>
    </source>
</evidence>
<reference evidence="1 2" key="1">
    <citation type="journal article" date="2018" name="Front. Microbiol.">
        <title>Description and Comparative Genomics of Macrococcus caseolyticus subsp. hominis subsp. nov., Macrococcus goetzii sp. nov., Macrococcus epidermidis sp. nov., and Macrococcus bohemicus sp. nov., Novel Macrococci From Human Clinical Material With Virulence Potential and Suspected Uptake of Foreign DNA by Natural Transformation.</title>
        <authorList>
            <person name="Maslanova I."/>
            <person name="Wertheimer Z."/>
            <person name="Sedlacek I."/>
            <person name="Svec P."/>
            <person name="Indrakova A."/>
            <person name="Kovarovic V."/>
            <person name="Schumann P."/>
            <person name="Sproer C."/>
            <person name="Kralova S."/>
            <person name="Sedo O."/>
            <person name="Kristofova L."/>
            <person name="Vrbovska V."/>
            <person name="Fuzik T."/>
            <person name="Petras P."/>
            <person name="Zdrahal Z."/>
            <person name="Ruzickova V."/>
            <person name="Doskar J."/>
            <person name="Pantucek R."/>
        </authorList>
    </citation>
    <scope>NUCLEOTIDE SEQUENCE [LARGE SCALE GENOMIC DNA]</scope>
    <source>
        <strain evidence="1 2">CCM 4927</strain>
    </source>
</reference>
<dbReference type="Proteomes" id="UP000229523">
    <property type="component" value="Unassembled WGS sequence"/>
</dbReference>